<organism evidence="1 2">
    <name type="scientific">Joostella atrarenae</name>
    <dbReference type="NCBI Taxonomy" id="679257"/>
    <lineage>
        <taxon>Bacteria</taxon>
        <taxon>Pseudomonadati</taxon>
        <taxon>Bacteroidota</taxon>
        <taxon>Flavobacteriia</taxon>
        <taxon>Flavobacteriales</taxon>
        <taxon>Flavobacteriaceae</taxon>
        <taxon>Joostella</taxon>
    </lineage>
</organism>
<evidence type="ECO:0000313" key="2">
    <source>
        <dbReference type="Proteomes" id="UP000829517"/>
    </source>
</evidence>
<keyword evidence="2" id="KW-1185">Reference proteome</keyword>
<dbReference type="Gene3D" id="3.30.420.260">
    <property type="match status" value="1"/>
</dbReference>
<proteinExistence type="predicted"/>
<dbReference type="InterPro" id="IPR024213">
    <property type="entry name" value="DUF3822"/>
</dbReference>
<name>A0ABS9J2J1_9FLAO</name>
<evidence type="ECO:0000313" key="1">
    <source>
        <dbReference type="EMBL" id="MCF8714636.1"/>
    </source>
</evidence>
<dbReference type="Proteomes" id="UP000829517">
    <property type="component" value="Unassembled WGS sequence"/>
</dbReference>
<dbReference type="EMBL" id="JAETXX010000003">
    <property type="protein sequence ID" value="MCF8714636.1"/>
    <property type="molecule type" value="Genomic_DNA"/>
</dbReference>
<dbReference type="RefSeq" id="WP_236958598.1">
    <property type="nucleotide sequence ID" value="NZ_JAETXX010000003.1"/>
</dbReference>
<dbReference type="Gene3D" id="3.30.420.250">
    <property type="match status" value="1"/>
</dbReference>
<sequence length="277" mass="32464">MTQKTTSNILNNTFKELSIQVSLGGLSFCILDGTDSKIEHLSTISFEKKATPEKLIEHLEDWFKKDIVSQTTFNKVTVIHENELAALVPKSLFNERNLSNYLKYNVKILENDFITYDELKEHDIYNVYVPFANVNNYIFDKFGDFEYKHFSTVLVETLINSSKKSDTQNVHVFISKTHFEIVVLDQKKLLFYNSFQYQQKEDFIYYLLFTIEQLNLNPEETPVFLTGIITEDNELYKIAYTYIKHLEIKNDYAPSHIKETKELSTQNPNTFILLNSL</sequence>
<protein>
    <submittedName>
        <fullName evidence="1">DUF3822 family protein</fullName>
    </submittedName>
</protein>
<comment type="caution">
    <text evidence="1">The sequence shown here is derived from an EMBL/GenBank/DDBJ whole genome shotgun (WGS) entry which is preliminary data.</text>
</comment>
<dbReference type="Pfam" id="PF12864">
    <property type="entry name" value="DUF3822"/>
    <property type="match status" value="1"/>
</dbReference>
<reference evidence="1 2" key="1">
    <citation type="submission" date="2021-01" db="EMBL/GenBank/DDBJ databases">
        <title>Genome sequencing of Joostella atrarenae M1-2 (= KCTC 23194).</title>
        <authorList>
            <person name="Zakaria M.R."/>
            <person name="Lam M.Q."/>
            <person name="Chong C.S."/>
        </authorList>
    </citation>
    <scope>NUCLEOTIDE SEQUENCE [LARGE SCALE GENOMIC DNA]</scope>
    <source>
        <strain evidence="1 2">M1-2</strain>
    </source>
</reference>
<gene>
    <name evidence="1" type="ORF">JM658_07295</name>
</gene>
<accession>A0ABS9J2J1</accession>
<dbReference type="CDD" id="cd24013">
    <property type="entry name" value="ASKHA_ATPase_BT3980-like"/>
    <property type="match status" value="1"/>
</dbReference>